<dbReference type="Proteomes" id="UP001054945">
    <property type="component" value="Unassembled WGS sequence"/>
</dbReference>
<dbReference type="AlphaFoldDB" id="A0AAV4XF51"/>
<dbReference type="EMBL" id="BPLR01000318">
    <property type="protein sequence ID" value="GIY93861.1"/>
    <property type="molecule type" value="Genomic_DNA"/>
</dbReference>
<gene>
    <name evidence="1" type="ORF">CEXT_100001</name>
</gene>
<accession>A0AAV4XF51</accession>
<reference evidence="1 2" key="1">
    <citation type="submission" date="2021-06" db="EMBL/GenBank/DDBJ databases">
        <title>Caerostris extrusa draft genome.</title>
        <authorList>
            <person name="Kono N."/>
            <person name="Arakawa K."/>
        </authorList>
    </citation>
    <scope>NUCLEOTIDE SEQUENCE [LARGE SCALE GENOMIC DNA]</scope>
</reference>
<sequence>MFTSACWPRPKGPHATFTDSSLLSRPKMRYIHFISLKTHNLFLSGPLSLDPNSSLLESSSGGLPCSADSAADRRQTDLGYSGTVWNKWSETGDVECLTTAVIYTDFRTASKVLGVGGGEDPVFEKGGGNR</sequence>
<organism evidence="1 2">
    <name type="scientific">Caerostris extrusa</name>
    <name type="common">Bark spider</name>
    <name type="synonym">Caerostris bankana</name>
    <dbReference type="NCBI Taxonomy" id="172846"/>
    <lineage>
        <taxon>Eukaryota</taxon>
        <taxon>Metazoa</taxon>
        <taxon>Ecdysozoa</taxon>
        <taxon>Arthropoda</taxon>
        <taxon>Chelicerata</taxon>
        <taxon>Arachnida</taxon>
        <taxon>Araneae</taxon>
        <taxon>Araneomorphae</taxon>
        <taxon>Entelegynae</taxon>
        <taxon>Araneoidea</taxon>
        <taxon>Araneidae</taxon>
        <taxon>Caerostris</taxon>
    </lineage>
</organism>
<name>A0AAV4XF51_CAEEX</name>
<protein>
    <submittedName>
        <fullName evidence="1">Uncharacterized protein</fullName>
    </submittedName>
</protein>
<evidence type="ECO:0000313" key="2">
    <source>
        <dbReference type="Proteomes" id="UP001054945"/>
    </source>
</evidence>
<comment type="caution">
    <text evidence="1">The sequence shown here is derived from an EMBL/GenBank/DDBJ whole genome shotgun (WGS) entry which is preliminary data.</text>
</comment>
<evidence type="ECO:0000313" key="1">
    <source>
        <dbReference type="EMBL" id="GIY93861.1"/>
    </source>
</evidence>
<keyword evidence="2" id="KW-1185">Reference proteome</keyword>
<proteinExistence type="predicted"/>